<dbReference type="InterPro" id="IPR009051">
    <property type="entry name" value="Helical_ferredxn"/>
</dbReference>
<name>A0A6H1UCZ7_9GAMM</name>
<feature type="domain" description="FAD-binding PCMH-type" evidence="9">
    <location>
        <begin position="38"/>
        <end position="267"/>
    </location>
</feature>
<dbReference type="AlphaFoldDB" id="A0A6H1UCZ7"/>
<dbReference type="EMBL" id="CP051180">
    <property type="protein sequence ID" value="QIZ76977.1"/>
    <property type="molecule type" value="Genomic_DNA"/>
</dbReference>
<keyword evidence="11" id="KW-1185">Reference proteome</keyword>
<dbReference type="InterPro" id="IPR016169">
    <property type="entry name" value="FAD-bd_PCMH_sub2"/>
</dbReference>
<dbReference type="SUPFAM" id="SSF56176">
    <property type="entry name" value="FAD-binding/transporter-associated domain-like"/>
    <property type="match status" value="1"/>
</dbReference>
<dbReference type="Gene3D" id="1.10.1060.10">
    <property type="entry name" value="Alpha-helical ferredoxin"/>
    <property type="match status" value="1"/>
</dbReference>
<comment type="similarity">
    <text evidence="2">Belongs to the FAD-binding oxidoreductase/transferase type 4 family.</text>
</comment>
<evidence type="ECO:0000256" key="4">
    <source>
        <dbReference type="ARBA" id="ARBA00022827"/>
    </source>
</evidence>
<dbReference type="InterPro" id="IPR004113">
    <property type="entry name" value="FAD-bd_oxidored_4_C"/>
</dbReference>
<dbReference type="GO" id="GO:0071949">
    <property type="term" value="F:FAD binding"/>
    <property type="evidence" value="ECO:0007669"/>
    <property type="project" value="InterPro"/>
</dbReference>
<dbReference type="PROSITE" id="PS51379">
    <property type="entry name" value="4FE4S_FER_2"/>
    <property type="match status" value="1"/>
</dbReference>
<dbReference type="Proteomes" id="UP000501602">
    <property type="component" value="Chromosome"/>
</dbReference>
<dbReference type="InterPro" id="IPR004017">
    <property type="entry name" value="Cys_rich_dom"/>
</dbReference>
<dbReference type="EC" id="1.1.2.4" evidence="7"/>
<dbReference type="InterPro" id="IPR016171">
    <property type="entry name" value="Vanillyl_alc_oxidase_C-sub2"/>
</dbReference>
<dbReference type="InterPro" id="IPR016167">
    <property type="entry name" value="FAD-bd_PCMH_sub1"/>
</dbReference>
<evidence type="ECO:0000256" key="7">
    <source>
        <dbReference type="ARBA" id="ARBA00038897"/>
    </source>
</evidence>
<organism evidence="10 11">
    <name type="scientific">Ferrimonas lipolytica</name>
    <dbReference type="NCBI Taxonomy" id="2724191"/>
    <lineage>
        <taxon>Bacteria</taxon>
        <taxon>Pseudomonadati</taxon>
        <taxon>Pseudomonadota</taxon>
        <taxon>Gammaproteobacteria</taxon>
        <taxon>Alteromonadales</taxon>
        <taxon>Ferrimonadaceae</taxon>
        <taxon>Ferrimonas</taxon>
    </lineage>
</organism>
<keyword evidence="4" id="KW-0274">FAD</keyword>
<comment type="cofactor">
    <cofactor evidence="1">
        <name>FAD</name>
        <dbReference type="ChEBI" id="CHEBI:57692"/>
    </cofactor>
</comment>
<dbReference type="RefSeq" id="WP_168660238.1">
    <property type="nucleotide sequence ID" value="NZ_CP051180.1"/>
</dbReference>
<evidence type="ECO:0000259" key="9">
    <source>
        <dbReference type="PROSITE" id="PS51387"/>
    </source>
</evidence>
<dbReference type="Gene3D" id="3.30.465.10">
    <property type="match status" value="1"/>
</dbReference>
<feature type="domain" description="4Fe-4S ferredoxin-type" evidence="8">
    <location>
        <begin position="535"/>
        <end position="566"/>
    </location>
</feature>
<reference evidence="10 11" key="1">
    <citation type="submission" date="2020-04" db="EMBL/GenBank/DDBJ databases">
        <title>Ferrimonas sp. S7 isolated from sea water.</title>
        <authorList>
            <person name="Bae S.S."/>
            <person name="Baek K."/>
        </authorList>
    </citation>
    <scope>NUCLEOTIDE SEQUENCE [LARGE SCALE GENOMIC DNA]</scope>
    <source>
        <strain evidence="10 11">S7</strain>
    </source>
</reference>
<dbReference type="PROSITE" id="PS51387">
    <property type="entry name" value="FAD_PCMH"/>
    <property type="match status" value="1"/>
</dbReference>
<keyword evidence="3" id="KW-0285">Flavoprotein</keyword>
<dbReference type="InterPro" id="IPR006094">
    <property type="entry name" value="Oxid_FAD_bind_N"/>
</dbReference>
<dbReference type="Pfam" id="PF13183">
    <property type="entry name" value="Fer4_8"/>
    <property type="match status" value="1"/>
</dbReference>
<dbReference type="InterPro" id="IPR036318">
    <property type="entry name" value="FAD-bd_PCMH-like_sf"/>
</dbReference>
<evidence type="ECO:0000256" key="2">
    <source>
        <dbReference type="ARBA" id="ARBA00008000"/>
    </source>
</evidence>
<dbReference type="Pfam" id="PF02754">
    <property type="entry name" value="CCG"/>
    <property type="match status" value="1"/>
</dbReference>
<evidence type="ECO:0000256" key="5">
    <source>
        <dbReference type="ARBA" id="ARBA00022946"/>
    </source>
</evidence>
<dbReference type="InterPro" id="IPR017896">
    <property type="entry name" value="4Fe4S_Fe-S-bd"/>
</dbReference>
<evidence type="ECO:0000256" key="3">
    <source>
        <dbReference type="ARBA" id="ARBA00022630"/>
    </source>
</evidence>
<keyword evidence="6" id="KW-0560">Oxidoreductase</keyword>
<evidence type="ECO:0000313" key="11">
    <source>
        <dbReference type="Proteomes" id="UP000501602"/>
    </source>
</evidence>
<dbReference type="Gene3D" id="1.10.45.10">
    <property type="entry name" value="Vanillyl-alcohol Oxidase, Chain A, domain 4"/>
    <property type="match status" value="1"/>
</dbReference>
<dbReference type="GO" id="GO:1903457">
    <property type="term" value="P:lactate catabolic process"/>
    <property type="evidence" value="ECO:0007669"/>
    <property type="project" value="TreeGrafter"/>
</dbReference>
<evidence type="ECO:0000259" key="8">
    <source>
        <dbReference type="PROSITE" id="PS51379"/>
    </source>
</evidence>
<dbReference type="InterPro" id="IPR016164">
    <property type="entry name" value="FAD-linked_Oxase-like_C"/>
</dbReference>
<protein>
    <recommendedName>
        <fullName evidence="7">D-lactate dehydrogenase (cytochrome)</fullName>
        <ecNumber evidence="7">1.1.2.4</ecNumber>
    </recommendedName>
</protein>
<keyword evidence="5" id="KW-0809">Transit peptide</keyword>
<dbReference type="InterPro" id="IPR016166">
    <property type="entry name" value="FAD-bd_PCMH"/>
</dbReference>
<dbReference type="KEGG" id="fes:HER31_08855"/>
<dbReference type="Gene3D" id="3.30.70.2740">
    <property type="match status" value="1"/>
</dbReference>
<dbReference type="GO" id="GO:0008720">
    <property type="term" value="F:D-lactate dehydrogenase (NAD+) activity"/>
    <property type="evidence" value="ECO:0007669"/>
    <property type="project" value="TreeGrafter"/>
</dbReference>
<sequence length="946" mass="102841">MLTSNISELAHKMGDILAQDRVHTDHLRRVAWGTDASFYQKRPQIVAHPKTEGEVSAAMAECFATKTPVTFRAAGTALCGQAISDSVLMVAGGDWNELEVLDGGERVRVQTGVIGSKINQVLNPLGWKFGPDPATIASAMAGGIVANNASGMNCGTHSNAYQMIESARIIMADGFVLDTASELSKNEFRTKYPEIIAGIEAIRDEINANEEMVARIKRKYSIKNVTGYGMNSFVDHSDPIDIILKLMVGSEGTLGFLSEMTIKSVPKASHSASAMVYFDSLRGACDAVVELRNDAFKETGAAELLDNFALKAVAASKYQTPEFLADVHKDVTAVLFETFGSSQEEVDANIAKMSAIMAKHGLYVPVEFTQDAAEITNMWAIRKAVFPLAGSMRPAGTSCIIEDIAFPIDVLADATIDLQNLSFEHGYNDAVIYGHALEGNYHVIFAQDFSTQAEIERFDGFMDAVVELVAGKYDGSLKAEHGTGFGMAAFVEREWGTDIYNMMKRVKTVLDPSTILNPGVIINNDPKCHSKGFKPLPEVHEIVDKCIECGFCEQHCVSHSLTLSPRQRTAVSRVMKTLETNGQEPEVLAELKKNFQYFAMDTCAADGLCKVACPMGIDTGKYIKALRAASATEMDKKISNFTADKFDSLEGVARFALGATDIARVVIGEKGMSGVTKLLRKTGAPIPQWTEGMPKRGKALPEMKTSGDSKAVYFPACLNRMLGTAPSNDDQRSIPETIKSLFEKANIEMVSGIKPQGMCCGQPWESYGHDEQADRKSDELSAWLLEVSNNGEYPILVETTACLERMQRACDKRLKMMGPEEFALAHMVDKLDITKKEEKIAIHPTCTCRKTGIVGDLVGLAELCATDVVVPEKVGCCGMAGNRGMNFPELNAHGLRHLKEETKDKGCTSGYSVSATCEIGLTTHSGIPYKNILTLLDNQSKAKANS</sequence>
<accession>A0A6H1UCZ7</accession>
<dbReference type="Pfam" id="PF02913">
    <property type="entry name" value="FAD-oxidase_C"/>
    <property type="match status" value="1"/>
</dbReference>
<dbReference type="Pfam" id="PF01565">
    <property type="entry name" value="FAD_binding_4"/>
    <property type="match status" value="1"/>
</dbReference>
<proteinExistence type="inferred from homology"/>
<evidence type="ECO:0000313" key="10">
    <source>
        <dbReference type="EMBL" id="QIZ76977.1"/>
    </source>
</evidence>
<dbReference type="PANTHER" id="PTHR11748">
    <property type="entry name" value="D-LACTATE DEHYDROGENASE"/>
    <property type="match status" value="1"/>
</dbReference>
<evidence type="ECO:0000256" key="1">
    <source>
        <dbReference type="ARBA" id="ARBA00001974"/>
    </source>
</evidence>
<dbReference type="Gene3D" id="3.30.70.2190">
    <property type="match status" value="1"/>
</dbReference>
<dbReference type="GO" id="GO:0004458">
    <property type="term" value="F:D-lactate dehydrogenase (cytochrome) activity"/>
    <property type="evidence" value="ECO:0007669"/>
    <property type="project" value="UniProtKB-EC"/>
</dbReference>
<dbReference type="Gene3D" id="3.30.43.10">
    <property type="entry name" value="Uridine Diphospho-n-acetylenolpyruvylglucosamine Reductase, domain 2"/>
    <property type="match status" value="1"/>
</dbReference>
<dbReference type="PANTHER" id="PTHR11748:SF111">
    <property type="entry name" value="D-LACTATE DEHYDROGENASE, MITOCHONDRIAL-RELATED"/>
    <property type="match status" value="1"/>
</dbReference>
<gene>
    <name evidence="10" type="ORF">HER31_08855</name>
</gene>
<dbReference type="SUPFAM" id="SSF46548">
    <property type="entry name" value="alpha-helical ferredoxin"/>
    <property type="match status" value="1"/>
</dbReference>
<evidence type="ECO:0000256" key="6">
    <source>
        <dbReference type="ARBA" id="ARBA00023002"/>
    </source>
</evidence>
<dbReference type="GO" id="GO:0051536">
    <property type="term" value="F:iron-sulfur cluster binding"/>
    <property type="evidence" value="ECO:0007669"/>
    <property type="project" value="InterPro"/>
</dbReference>
<dbReference type="SUPFAM" id="SSF55103">
    <property type="entry name" value="FAD-linked oxidases, C-terminal domain"/>
    <property type="match status" value="1"/>
</dbReference>